<evidence type="ECO:0000256" key="1">
    <source>
        <dbReference type="ARBA" id="ARBA00003474"/>
    </source>
</evidence>
<reference evidence="9 10" key="1">
    <citation type="journal article" date="2019" name="Nat. Ecol. Evol.">
        <title>Megaphylogeny resolves global patterns of mushroom evolution.</title>
        <authorList>
            <person name="Varga T."/>
            <person name="Krizsan K."/>
            <person name="Foldi C."/>
            <person name="Dima B."/>
            <person name="Sanchez-Garcia M."/>
            <person name="Sanchez-Ramirez S."/>
            <person name="Szollosi G.J."/>
            <person name="Szarkandi J.G."/>
            <person name="Papp V."/>
            <person name="Albert L."/>
            <person name="Andreopoulos W."/>
            <person name="Angelini C."/>
            <person name="Antonin V."/>
            <person name="Barry K.W."/>
            <person name="Bougher N.L."/>
            <person name="Buchanan P."/>
            <person name="Buyck B."/>
            <person name="Bense V."/>
            <person name="Catcheside P."/>
            <person name="Chovatia M."/>
            <person name="Cooper J."/>
            <person name="Damon W."/>
            <person name="Desjardin D."/>
            <person name="Finy P."/>
            <person name="Geml J."/>
            <person name="Haridas S."/>
            <person name="Hughes K."/>
            <person name="Justo A."/>
            <person name="Karasinski D."/>
            <person name="Kautmanova I."/>
            <person name="Kiss B."/>
            <person name="Kocsube S."/>
            <person name="Kotiranta H."/>
            <person name="LaButti K.M."/>
            <person name="Lechner B.E."/>
            <person name="Liimatainen K."/>
            <person name="Lipzen A."/>
            <person name="Lukacs Z."/>
            <person name="Mihaltcheva S."/>
            <person name="Morgado L.N."/>
            <person name="Niskanen T."/>
            <person name="Noordeloos M.E."/>
            <person name="Ohm R.A."/>
            <person name="Ortiz-Santana B."/>
            <person name="Ovrebo C."/>
            <person name="Racz N."/>
            <person name="Riley R."/>
            <person name="Savchenko A."/>
            <person name="Shiryaev A."/>
            <person name="Soop K."/>
            <person name="Spirin V."/>
            <person name="Szebenyi C."/>
            <person name="Tomsovsky M."/>
            <person name="Tulloss R.E."/>
            <person name="Uehling J."/>
            <person name="Grigoriev I.V."/>
            <person name="Vagvolgyi C."/>
            <person name="Papp T."/>
            <person name="Martin F.M."/>
            <person name="Miettinen O."/>
            <person name="Hibbett D.S."/>
            <person name="Nagy L.G."/>
        </authorList>
    </citation>
    <scope>NUCLEOTIDE SEQUENCE [LARGE SCALE GENOMIC DNA]</scope>
    <source>
        <strain evidence="9 10">CBS 309.79</strain>
    </source>
</reference>
<gene>
    <name evidence="9" type="ORF">BDV98DRAFT_550205</name>
</gene>
<dbReference type="STRING" id="1884261.A0A5C3QE45"/>
<organism evidence="9 10">
    <name type="scientific">Pterulicium gracile</name>
    <dbReference type="NCBI Taxonomy" id="1884261"/>
    <lineage>
        <taxon>Eukaryota</taxon>
        <taxon>Fungi</taxon>
        <taxon>Dikarya</taxon>
        <taxon>Basidiomycota</taxon>
        <taxon>Agaricomycotina</taxon>
        <taxon>Agaricomycetes</taxon>
        <taxon>Agaricomycetidae</taxon>
        <taxon>Agaricales</taxon>
        <taxon>Pleurotineae</taxon>
        <taxon>Pterulaceae</taxon>
        <taxon>Pterulicium</taxon>
    </lineage>
</organism>
<keyword evidence="10" id="KW-1185">Reference proteome</keyword>
<dbReference type="PANTHER" id="PTHR45255:SF1">
    <property type="entry name" value="DNAJ HOMOLOG SUBFAMILY C MEMBER 24"/>
    <property type="match status" value="1"/>
</dbReference>
<dbReference type="Gene3D" id="3.10.660.10">
    <property type="entry name" value="DPH Zinc finger"/>
    <property type="match status" value="1"/>
</dbReference>
<dbReference type="GO" id="GO:0001671">
    <property type="term" value="F:ATPase activator activity"/>
    <property type="evidence" value="ECO:0007669"/>
    <property type="project" value="TreeGrafter"/>
</dbReference>
<dbReference type="UniPathway" id="UPA00559"/>
<keyword evidence="5" id="KW-0862">Zinc</keyword>
<dbReference type="PRINTS" id="PR00625">
    <property type="entry name" value="JDOMAIN"/>
</dbReference>
<feature type="domain" description="J" evidence="7">
    <location>
        <begin position="16"/>
        <end position="97"/>
    </location>
</feature>
<dbReference type="InterPro" id="IPR036869">
    <property type="entry name" value="J_dom_sf"/>
</dbReference>
<keyword evidence="6" id="KW-0408">Iron</keyword>
<dbReference type="EMBL" id="ML178829">
    <property type="protein sequence ID" value="TFL00345.1"/>
    <property type="molecule type" value="Genomic_DNA"/>
</dbReference>
<evidence type="ECO:0000259" key="8">
    <source>
        <dbReference type="PROSITE" id="PS51074"/>
    </source>
</evidence>
<evidence type="ECO:0000256" key="5">
    <source>
        <dbReference type="ARBA" id="ARBA00022833"/>
    </source>
</evidence>
<dbReference type="PROSITE" id="PS51074">
    <property type="entry name" value="DPH_MB"/>
    <property type="match status" value="1"/>
</dbReference>
<evidence type="ECO:0000256" key="6">
    <source>
        <dbReference type="ARBA" id="ARBA00023004"/>
    </source>
</evidence>
<dbReference type="Gene3D" id="1.10.287.110">
    <property type="entry name" value="DnaJ domain"/>
    <property type="match status" value="1"/>
</dbReference>
<keyword evidence="4" id="KW-0479">Metal-binding</keyword>
<dbReference type="SMART" id="SM00271">
    <property type="entry name" value="DnaJ"/>
    <property type="match status" value="1"/>
</dbReference>
<name>A0A5C3QE45_9AGAR</name>
<evidence type="ECO:0000313" key="10">
    <source>
        <dbReference type="Proteomes" id="UP000305067"/>
    </source>
</evidence>
<dbReference type="PANTHER" id="PTHR45255">
    <property type="entry name" value="DNAJ HOMOLOG SUBFAMILY C MEMBER 24"/>
    <property type="match status" value="1"/>
</dbReference>
<evidence type="ECO:0000256" key="3">
    <source>
        <dbReference type="ARBA" id="ARBA00021797"/>
    </source>
</evidence>
<dbReference type="Proteomes" id="UP000305067">
    <property type="component" value="Unassembled WGS sequence"/>
</dbReference>
<evidence type="ECO:0000256" key="4">
    <source>
        <dbReference type="ARBA" id="ARBA00022723"/>
    </source>
</evidence>
<sequence>MSSSSSSVTPNIDPLDLYDVLESSPTASPAEIKQAYHRALLRYHPDKQQRHQPVKDVASNATLNTLTSGTSRDVYVLKHSYDILSDPSSREAYDASLLQRKKLKLGPRPAEVVSLHEFTEDDLEPGVQDVMAKWRHPCRCGGMYVITEKEMDEGQHLIGCWSCSEVIWVGYEAVDEEEEEQS</sequence>
<accession>A0A5C3QE45</accession>
<dbReference type="GO" id="GO:0017183">
    <property type="term" value="P:protein histidyl modification to diphthamide"/>
    <property type="evidence" value="ECO:0007669"/>
    <property type="project" value="UniProtKB-UniPathway"/>
</dbReference>
<feature type="domain" description="DPH-type MB" evidence="8">
    <location>
        <begin position="114"/>
        <end position="172"/>
    </location>
</feature>
<dbReference type="Pfam" id="PF00226">
    <property type="entry name" value="DnaJ"/>
    <property type="match status" value="1"/>
</dbReference>
<dbReference type="Pfam" id="PF05207">
    <property type="entry name" value="Zn_ribbon_CSL"/>
    <property type="match status" value="1"/>
</dbReference>
<dbReference type="InterPro" id="IPR001623">
    <property type="entry name" value="DnaJ_domain"/>
</dbReference>
<comment type="function">
    <text evidence="1">Required for the first step of diphthamide biosynthesis, the transfer of 3-amino-3-carboxypropyl from S-adenosyl-L-methionine to a histidine residue. Diphthamide is a post-translational modification of histidine which occurs in elongation factor 2.</text>
</comment>
<protein>
    <recommendedName>
        <fullName evidence="3">Diphthamide biosynthesis protein 4</fullName>
    </recommendedName>
</protein>
<dbReference type="SUPFAM" id="SSF46565">
    <property type="entry name" value="Chaperone J-domain"/>
    <property type="match status" value="1"/>
</dbReference>
<dbReference type="CDD" id="cd06257">
    <property type="entry name" value="DnaJ"/>
    <property type="match status" value="1"/>
</dbReference>
<evidence type="ECO:0000313" key="9">
    <source>
        <dbReference type="EMBL" id="TFL00345.1"/>
    </source>
</evidence>
<evidence type="ECO:0000256" key="2">
    <source>
        <dbReference type="ARBA" id="ARBA00006169"/>
    </source>
</evidence>
<dbReference type="InterPro" id="IPR036671">
    <property type="entry name" value="DPH_MB_sf"/>
</dbReference>
<dbReference type="PROSITE" id="PS50076">
    <property type="entry name" value="DNAJ_2"/>
    <property type="match status" value="1"/>
</dbReference>
<dbReference type="GO" id="GO:0008198">
    <property type="term" value="F:ferrous iron binding"/>
    <property type="evidence" value="ECO:0007669"/>
    <property type="project" value="TreeGrafter"/>
</dbReference>
<proteinExistence type="inferred from homology"/>
<dbReference type="AlphaFoldDB" id="A0A5C3QE45"/>
<evidence type="ECO:0000259" key="7">
    <source>
        <dbReference type="PROSITE" id="PS50076"/>
    </source>
</evidence>
<dbReference type="InterPro" id="IPR007872">
    <property type="entry name" value="DPH_MB_dom"/>
</dbReference>
<dbReference type="SUPFAM" id="SSF144217">
    <property type="entry name" value="CSL zinc finger"/>
    <property type="match status" value="1"/>
</dbReference>
<comment type="similarity">
    <text evidence="2">Belongs to the DPH4 family.</text>
</comment>
<dbReference type="OrthoDB" id="445556at2759"/>